<gene>
    <name evidence="1" type="ORF">F4694_006450</name>
</gene>
<accession>A0A852TRA1</accession>
<dbReference type="AlphaFoldDB" id="A0A852TRA1"/>
<sequence length="30" mass="3146">MGAFHSKHFTLEKIKEGIYAAIAKPGGGSV</sequence>
<evidence type="ECO:0000313" key="1">
    <source>
        <dbReference type="EMBL" id="NYE09548.1"/>
    </source>
</evidence>
<protein>
    <submittedName>
        <fullName evidence="1">Uncharacterized protein</fullName>
    </submittedName>
</protein>
<name>A0A852TRA1_9BACI</name>
<comment type="caution">
    <text evidence="1">The sequence shown here is derived from an EMBL/GenBank/DDBJ whole genome shotgun (WGS) entry which is preliminary data.</text>
</comment>
<reference evidence="2" key="1">
    <citation type="submission" date="2020-07" db="EMBL/GenBank/DDBJ databases">
        <authorList>
            <person name="Partida-Martinez L."/>
            <person name="Huntemann M."/>
            <person name="Clum A."/>
            <person name="Wang J."/>
            <person name="Palaniappan K."/>
            <person name="Ritter S."/>
            <person name="Chen I.-M."/>
            <person name="Stamatis D."/>
            <person name="Reddy T."/>
            <person name="O'Malley R."/>
            <person name="Daum C."/>
            <person name="Shapiro N."/>
            <person name="Ivanova N."/>
            <person name="Kyrpides N."/>
            <person name="Woyke T."/>
        </authorList>
    </citation>
    <scope>NUCLEOTIDE SEQUENCE [LARGE SCALE GENOMIC DNA]</scope>
    <source>
        <strain evidence="2">AT2.8</strain>
    </source>
</reference>
<organism evidence="1 2">
    <name type="scientific">Neobacillus niacini</name>
    <dbReference type="NCBI Taxonomy" id="86668"/>
    <lineage>
        <taxon>Bacteria</taxon>
        <taxon>Bacillati</taxon>
        <taxon>Bacillota</taxon>
        <taxon>Bacilli</taxon>
        <taxon>Bacillales</taxon>
        <taxon>Bacillaceae</taxon>
        <taxon>Neobacillus</taxon>
    </lineage>
</organism>
<proteinExistence type="predicted"/>
<evidence type="ECO:0000313" key="2">
    <source>
        <dbReference type="Proteomes" id="UP000548423"/>
    </source>
</evidence>
<dbReference type="Proteomes" id="UP000548423">
    <property type="component" value="Unassembled WGS sequence"/>
</dbReference>
<dbReference type="EMBL" id="JACCBX010000024">
    <property type="protein sequence ID" value="NYE09548.1"/>
    <property type="molecule type" value="Genomic_DNA"/>
</dbReference>
<reference evidence="2" key="2">
    <citation type="submission" date="2020-08" db="EMBL/GenBank/DDBJ databases">
        <title>The Agave Microbiome: Exploring the role of microbial communities in plant adaptations to desert environments.</title>
        <authorList>
            <person name="Partida-Martinez L.P."/>
        </authorList>
    </citation>
    <scope>NUCLEOTIDE SEQUENCE [LARGE SCALE GENOMIC DNA]</scope>
    <source>
        <strain evidence="2">AT2.8</strain>
    </source>
</reference>